<name>A0AA38WUR4_9ASTR</name>
<dbReference type="InterPro" id="IPR052072">
    <property type="entry name" value="Vascular_dev_regulator"/>
</dbReference>
<keyword evidence="2" id="KW-1185">Reference proteome</keyword>
<proteinExistence type="predicted"/>
<comment type="caution">
    <text evidence="1">The sequence shown here is derived from an EMBL/GenBank/DDBJ whole genome shotgun (WGS) entry which is preliminary data.</text>
</comment>
<sequence>MRILVTQDSTNGLSNSFLLDDDSSIPFFVDDMMRTMDMISVSDIEPPPLLRENASFSFLATRKLLMDKCLSKHPLV</sequence>
<evidence type="ECO:0000313" key="2">
    <source>
        <dbReference type="Proteomes" id="UP001172457"/>
    </source>
</evidence>
<dbReference type="AlphaFoldDB" id="A0AA38WUR4"/>
<protein>
    <submittedName>
        <fullName evidence="1">Uncharacterized protein</fullName>
    </submittedName>
</protein>
<reference evidence="1" key="1">
    <citation type="submission" date="2023-03" db="EMBL/GenBank/DDBJ databases">
        <title>Chromosome-scale reference genome and RAD-based genetic map of yellow starthistle (Centaurea solstitialis) reveal putative structural variation and QTLs associated with invader traits.</title>
        <authorList>
            <person name="Reatini B."/>
            <person name="Cang F.A."/>
            <person name="Jiang Q."/>
            <person name="Mckibben M.T.W."/>
            <person name="Barker M.S."/>
            <person name="Rieseberg L.H."/>
            <person name="Dlugosch K.M."/>
        </authorList>
    </citation>
    <scope>NUCLEOTIDE SEQUENCE</scope>
    <source>
        <strain evidence="1">CAN-66</strain>
        <tissue evidence="1">Leaf</tissue>
    </source>
</reference>
<evidence type="ECO:0000313" key="1">
    <source>
        <dbReference type="EMBL" id="KAJ9564951.1"/>
    </source>
</evidence>
<accession>A0AA38WUR4</accession>
<dbReference type="Proteomes" id="UP001172457">
    <property type="component" value="Chromosome 1"/>
</dbReference>
<organism evidence="1 2">
    <name type="scientific">Centaurea solstitialis</name>
    <name type="common">yellow star-thistle</name>
    <dbReference type="NCBI Taxonomy" id="347529"/>
    <lineage>
        <taxon>Eukaryota</taxon>
        <taxon>Viridiplantae</taxon>
        <taxon>Streptophyta</taxon>
        <taxon>Embryophyta</taxon>
        <taxon>Tracheophyta</taxon>
        <taxon>Spermatophyta</taxon>
        <taxon>Magnoliopsida</taxon>
        <taxon>eudicotyledons</taxon>
        <taxon>Gunneridae</taxon>
        <taxon>Pentapetalae</taxon>
        <taxon>asterids</taxon>
        <taxon>campanulids</taxon>
        <taxon>Asterales</taxon>
        <taxon>Asteraceae</taxon>
        <taxon>Carduoideae</taxon>
        <taxon>Cardueae</taxon>
        <taxon>Centaureinae</taxon>
        <taxon>Centaurea</taxon>
    </lineage>
</organism>
<dbReference type="PANTHER" id="PTHR16027:SF6">
    <property type="entry name" value="DILUTE DOMAIN-CONTAINING PROTEIN"/>
    <property type="match status" value="1"/>
</dbReference>
<dbReference type="PANTHER" id="PTHR16027">
    <property type="entry name" value="DILUTE DOMAIN-CONTAINING PROTEIN YPR089W"/>
    <property type="match status" value="1"/>
</dbReference>
<gene>
    <name evidence="1" type="ORF">OSB04_000917</name>
</gene>
<dbReference type="EMBL" id="JARYMX010000001">
    <property type="protein sequence ID" value="KAJ9564951.1"/>
    <property type="molecule type" value="Genomic_DNA"/>
</dbReference>